<dbReference type="PANTHER" id="PTHR32494">
    <property type="entry name" value="ALLANTOATE DEIMINASE-RELATED"/>
    <property type="match status" value="1"/>
</dbReference>
<evidence type="ECO:0000256" key="4">
    <source>
        <dbReference type="ARBA" id="ARBA00022723"/>
    </source>
</evidence>
<feature type="binding site" evidence="7">
    <location>
        <position position="143"/>
    </location>
    <ligand>
        <name>Zn(2+)</name>
        <dbReference type="ChEBI" id="CHEBI:29105"/>
        <label>2</label>
    </ligand>
</feature>
<keyword evidence="11" id="KW-1185">Reference proteome</keyword>
<name>A0A4Z0M4I9_9GAMM</name>
<keyword evidence="4 7" id="KW-0479">Metal-binding</keyword>
<dbReference type="Proteomes" id="UP000298050">
    <property type="component" value="Unassembled WGS sequence"/>
</dbReference>
<dbReference type="AlphaFoldDB" id="A0A4Z0M4I9"/>
<evidence type="ECO:0000259" key="9">
    <source>
        <dbReference type="Pfam" id="PF07687"/>
    </source>
</evidence>
<dbReference type="Gene3D" id="3.40.630.10">
    <property type="entry name" value="Zn peptidases"/>
    <property type="match status" value="1"/>
</dbReference>
<comment type="cofactor">
    <cofactor evidence="1">
        <name>Mn(2+)</name>
        <dbReference type="ChEBI" id="CHEBI:29035"/>
    </cofactor>
</comment>
<dbReference type="PANTHER" id="PTHR32494:SF19">
    <property type="entry name" value="ALLANTOATE DEIMINASE-RELATED"/>
    <property type="match status" value="1"/>
</dbReference>
<dbReference type="InterPro" id="IPR011650">
    <property type="entry name" value="Peptidase_M20_dimer"/>
</dbReference>
<keyword evidence="6" id="KW-0464">Manganese</keyword>
<dbReference type="InterPro" id="IPR036264">
    <property type="entry name" value="Bact_exopeptidase_dim_dom"/>
</dbReference>
<dbReference type="GO" id="GO:0016813">
    <property type="term" value="F:hydrolase activity, acting on carbon-nitrogen (but not peptide) bonds, in linear amidines"/>
    <property type="evidence" value="ECO:0007669"/>
    <property type="project" value="InterPro"/>
</dbReference>
<feature type="binding site" evidence="8">
    <location>
        <position position="303"/>
    </location>
    <ligand>
        <name>allantoate</name>
        <dbReference type="ChEBI" id="CHEBI:17536"/>
    </ligand>
</feature>
<dbReference type="CDD" id="cd03884">
    <property type="entry name" value="M20_bAS"/>
    <property type="match status" value="1"/>
</dbReference>
<dbReference type="NCBIfam" id="TIGR01879">
    <property type="entry name" value="hydantase"/>
    <property type="match status" value="1"/>
</dbReference>
<evidence type="ECO:0000256" key="3">
    <source>
        <dbReference type="ARBA" id="ARBA00011738"/>
    </source>
</evidence>
<dbReference type="InterPro" id="IPR002933">
    <property type="entry name" value="Peptidase_M20"/>
</dbReference>
<reference evidence="10 11" key="1">
    <citation type="submission" date="2019-04" db="EMBL/GenBank/DDBJ databases">
        <title>Taxonomy of novel Haliea sp. from mangrove soil of West Coast of India.</title>
        <authorList>
            <person name="Verma A."/>
            <person name="Kumar P."/>
            <person name="Krishnamurthi S."/>
        </authorList>
    </citation>
    <scope>NUCLEOTIDE SEQUENCE [LARGE SCALE GENOMIC DNA]</scope>
    <source>
        <strain evidence="10 11">SAOS-164</strain>
    </source>
</reference>
<evidence type="ECO:0000256" key="2">
    <source>
        <dbReference type="ARBA" id="ARBA00006153"/>
    </source>
</evidence>
<feature type="binding site" evidence="8">
    <location>
        <position position="232"/>
    </location>
    <ligand>
        <name>allantoate</name>
        <dbReference type="ChEBI" id="CHEBI:17536"/>
    </ligand>
</feature>
<dbReference type="Pfam" id="PF01546">
    <property type="entry name" value="Peptidase_M20"/>
    <property type="match status" value="1"/>
</dbReference>
<evidence type="ECO:0000256" key="7">
    <source>
        <dbReference type="PIRSR" id="PIRSR001235-1"/>
    </source>
</evidence>
<dbReference type="Gene3D" id="3.30.70.360">
    <property type="match status" value="1"/>
</dbReference>
<comment type="subunit">
    <text evidence="3">Homodimer.</text>
</comment>
<dbReference type="GO" id="GO:0046872">
    <property type="term" value="F:metal ion binding"/>
    <property type="evidence" value="ECO:0007669"/>
    <property type="project" value="UniProtKB-KW"/>
</dbReference>
<organism evidence="10 11">
    <name type="scientific">Mangrovimicrobium sediminis</name>
    <dbReference type="NCBI Taxonomy" id="2562682"/>
    <lineage>
        <taxon>Bacteria</taxon>
        <taxon>Pseudomonadati</taxon>
        <taxon>Pseudomonadota</taxon>
        <taxon>Gammaproteobacteria</taxon>
        <taxon>Cellvibrionales</taxon>
        <taxon>Halieaceae</taxon>
        <taxon>Mangrovimicrobium</taxon>
    </lineage>
</organism>
<comment type="cofactor">
    <cofactor evidence="7">
        <name>Zn(2+)</name>
        <dbReference type="ChEBI" id="CHEBI:29105"/>
    </cofactor>
    <text evidence="7">Binds 2 Zn(2+) ions per subunit.</text>
</comment>
<evidence type="ECO:0000256" key="8">
    <source>
        <dbReference type="PIRSR" id="PIRSR001235-2"/>
    </source>
</evidence>
<dbReference type="Pfam" id="PF07687">
    <property type="entry name" value="M20_dimer"/>
    <property type="match status" value="1"/>
</dbReference>
<dbReference type="InterPro" id="IPR010158">
    <property type="entry name" value="Amidase_Cbmase"/>
</dbReference>
<evidence type="ECO:0000313" key="11">
    <source>
        <dbReference type="Proteomes" id="UP000298050"/>
    </source>
</evidence>
<feature type="binding site" evidence="7">
    <location>
        <position position="397"/>
    </location>
    <ligand>
        <name>Zn(2+)</name>
        <dbReference type="ChEBI" id="CHEBI:29105"/>
        <label>2</label>
    </ligand>
</feature>
<sequence>MAEPRSAPGPNAVYAADACLPGAQRVMQRCDLLATYSAMPNAVSRGYLTAEHQQCNATVRDWMGEAGMHCWQDHAGNIWGRLPCDDPAAPTVIIGSHLDSVPNAGKYDGILGVVLAVEALGQLASDGHRLPFHVDLVGFGDEEGSRFGTTLMGSRAVAGRWNDDWLKLTDVDGITLESALLEFGCDTAAIGACDRSGEALHAYLEVHIEQGPLLEEKHQPLGVVTSIAGARRFVVNIRGRAGHAGTVPMDMRQDALVAGASAVSLVESTARHYEIVATVGALQCWPGAPNVIAGDCRLTIDIRSGRDQTRDLALAQLQEEIDAMVKARKMQVEWTETHNASAVSCASHLQRTMEDVLQDMGLTPVSLVSGAGHDAMSFDGITDIGMLFVRCAGGISHHPAESVEVGDVGAAGAALMNTLLAMARQYQQVGESGNG</sequence>
<protein>
    <submittedName>
        <fullName evidence="10">Allantoate amidohydrolase</fullName>
    </submittedName>
</protein>
<evidence type="ECO:0000256" key="1">
    <source>
        <dbReference type="ARBA" id="ARBA00001936"/>
    </source>
</evidence>
<keyword evidence="7" id="KW-0862">Zinc</keyword>
<dbReference type="PIRSF" id="PIRSF001235">
    <property type="entry name" value="Amidase_carbamoylase"/>
    <property type="match status" value="1"/>
</dbReference>
<dbReference type="SUPFAM" id="SSF53187">
    <property type="entry name" value="Zn-dependent exopeptidases"/>
    <property type="match status" value="1"/>
</dbReference>
<dbReference type="SUPFAM" id="SSF55031">
    <property type="entry name" value="Bacterial exopeptidase dimerisation domain"/>
    <property type="match status" value="1"/>
</dbReference>
<feature type="binding site" evidence="7">
    <location>
        <position position="108"/>
    </location>
    <ligand>
        <name>Zn(2+)</name>
        <dbReference type="ChEBI" id="CHEBI:29105"/>
        <label>2</label>
    </ligand>
</feature>
<feature type="binding site" evidence="7">
    <location>
        <position position="97"/>
    </location>
    <ligand>
        <name>Zn(2+)</name>
        <dbReference type="ChEBI" id="CHEBI:29105"/>
        <label>1</label>
    </ligand>
</feature>
<accession>A0A4Z0M4I9</accession>
<evidence type="ECO:0000256" key="6">
    <source>
        <dbReference type="ARBA" id="ARBA00023211"/>
    </source>
</evidence>
<dbReference type="RefSeq" id="WP_135441561.1">
    <property type="nucleotide sequence ID" value="NZ_SRLE01000005.1"/>
</dbReference>
<feature type="binding site" evidence="7">
    <location>
        <position position="207"/>
    </location>
    <ligand>
        <name>Zn(2+)</name>
        <dbReference type="ChEBI" id="CHEBI:29105"/>
        <label>1</label>
    </ligand>
</feature>
<feature type="binding site" evidence="7">
    <location>
        <position position="108"/>
    </location>
    <ligand>
        <name>Zn(2+)</name>
        <dbReference type="ChEBI" id="CHEBI:29105"/>
        <label>1</label>
    </ligand>
</feature>
<comment type="similarity">
    <text evidence="2">Belongs to the peptidase M20 family.</text>
</comment>
<feature type="domain" description="Peptidase M20 dimerisation" evidence="9">
    <location>
        <begin position="228"/>
        <end position="324"/>
    </location>
</feature>
<dbReference type="EMBL" id="SRLE01000005">
    <property type="protein sequence ID" value="TGD74603.1"/>
    <property type="molecule type" value="Genomic_DNA"/>
</dbReference>
<evidence type="ECO:0000313" key="10">
    <source>
        <dbReference type="EMBL" id="TGD74603.1"/>
    </source>
</evidence>
<dbReference type="OrthoDB" id="9808195at2"/>
<evidence type="ECO:0000256" key="5">
    <source>
        <dbReference type="ARBA" id="ARBA00022801"/>
    </source>
</evidence>
<dbReference type="NCBIfam" id="NF006775">
    <property type="entry name" value="PRK09290.2-5"/>
    <property type="match status" value="1"/>
</dbReference>
<proteinExistence type="inferred from homology"/>
<comment type="caution">
    <text evidence="10">The sequence shown here is derived from an EMBL/GenBank/DDBJ whole genome shotgun (WGS) entry which is preliminary data.</text>
</comment>
<feature type="binding site" evidence="8">
    <location>
        <position position="290"/>
    </location>
    <ligand>
        <name>allantoate</name>
        <dbReference type="ChEBI" id="CHEBI:17536"/>
    </ligand>
</feature>
<keyword evidence="5 10" id="KW-0378">Hydrolase</keyword>
<gene>
    <name evidence="10" type="ORF">E4634_05210</name>
</gene>